<evidence type="ECO:0000313" key="4">
    <source>
        <dbReference type="Proteomes" id="UP000016934"/>
    </source>
</evidence>
<dbReference type="GeneID" id="19132423"/>
<sequence>MPLRCPAGALPEAYRLICLRSVRAFARGVHNVDYRFGAAGSKKCNYCTQQKEKCSPVPEYVEAEFAVFLAAMDLVAAARHGDEPEDDRYAAKQRLESAALDLARQVQVTKSQEKELSVVGLLSATHQVLVEIRDSLRRLEGRVAAVEDAVEAGGTFVPDPMDISSGGESEEESEGESEGETEETLSVDLRGLEDGAGESSDSPID</sequence>
<dbReference type="AlphaFoldDB" id="M2SLM0"/>
<evidence type="ECO:0000256" key="1">
    <source>
        <dbReference type="SAM" id="MobiDB-lite"/>
    </source>
</evidence>
<proteinExistence type="predicted"/>
<dbReference type="KEGG" id="bsc:COCSADRAFT_165959"/>
<reference evidence="4" key="3">
    <citation type="journal article" date="2013" name="PLoS Genet.">
        <title>Comparative genome structure, secondary metabolite, and effector coding capacity across Cochliobolus pathogens.</title>
        <authorList>
            <person name="Condon B.J."/>
            <person name="Leng Y."/>
            <person name="Wu D."/>
            <person name="Bushley K.E."/>
            <person name="Ohm R.A."/>
            <person name="Otillar R."/>
            <person name="Martin J."/>
            <person name="Schackwitz W."/>
            <person name="Grimwood J."/>
            <person name="MohdZainudin N."/>
            <person name="Xue C."/>
            <person name="Wang R."/>
            <person name="Manning V.A."/>
            <person name="Dhillon B."/>
            <person name="Tu Z.J."/>
            <person name="Steffenson B.J."/>
            <person name="Salamov A."/>
            <person name="Sun H."/>
            <person name="Lowry S."/>
            <person name="LaButti K."/>
            <person name="Han J."/>
            <person name="Copeland A."/>
            <person name="Lindquist E."/>
            <person name="Barry K."/>
            <person name="Schmutz J."/>
            <person name="Baker S.E."/>
            <person name="Ciuffetti L.M."/>
            <person name="Grigoriev I.V."/>
            <person name="Zhong S."/>
            <person name="Turgeon B.G."/>
        </authorList>
    </citation>
    <scope>NUCLEOTIDE SEQUENCE [LARGE SCALE GENOMIC DNA]</scope>
    <source>
        <strain evidence="4">ND90Pr / ATCC 201652</strain>
    </source>
</reference>
<organism evidence="2 4">
    <name type="scientific">Cochliobolus sativus (strain ND90Pr / ATCC 201652)</name>
    <name type="common">Common root rot and spot blotch fungus</name>
    <name type="synonym">Bipolaris sorokiniana</name>
    <dbReference type="NCBI Taxonomy" id="665912"/>
    <lineage>
        <taxon>Eukaryota</taxon>
        <taxon>Fungi</taxon>
        <taxon>Dikarya</taxon>
        <taxon>Ascomycota</taxon>
        <taxon>Pezizomycotina</taxon>
        <taxon>Dothideomycetes</taxon>
        <taxon>Pleosporomycetidae</taxon>
        <taxon>Pleosporales</taxon>
        <taxon>Pleosporineae</taxon>
        <taxon>Pleosporaceae</taxon>
        <taxon>Bipolaris</taxon>
    </lineage>
</organism>
<dbReference type="EMBL" id="KB445638">
    <property type="protein sequence ID" value="EMD68919.1"/>
    <property type="molecule type" value="Genomic_DNA"/>
</dbReference>
<reference evidence="2 4" key="1">
    <citation type="journal article" date="2012" name="PLoS Pathog.">
        <title>Diverse lifestyles and strategies of plant pathogenesis encoded in the genomes of eighteen Dothideomycetes fungi.</title>
        <authorList>
            <person name="Ohm R.A."/>
            <person name="Feau N."/>
            <person name="Henrissat B."/>
            <person name="Schoch C.L."/>
            <person name="Horwitz B.A."/>
            <person name="Barry K.W."/>
            <person name="Condon B.J."/>
            <person name="Copeland A.C."/>
            <person name="Dhillon B."/>
            <person name="Glaser F."/>
            <person name="Hesse C.N."/>
            <person name="Kosti I."/>
            <person name="LaButti K."/>
            <person name="Lindquist E.A."/>
            <person name="Lucas S."/>
            <person name="Salamov A.A."/>
            <person name="Bradshaw R.E."/>
            <person name="Ciuffetti L."/>
            <person name="Hamelin R.C."/>
            <person name="Kema G.H.J."/>
            <person name="Lawrence C."/>
            <person name="Scott J.A."/>
            <person name="Spatafora J.W."/>
            <person name="Turgeon B.G."/>
            <person name="de Wit P.J.G.M."/>
            <person name="Zhong S."/>
            <person name="Goodwin S.B."/>
            <person name="Grigoriev I.V."/>
        </authorList>
    </citation>
    <scope>NUCLEOTIDE SEQUENCE [LARGE SCALE GENOMIC DNA]</scope>
    <source>
        <strain evidence="2">ND90Pr</strain>
        <strain evidence="4">ND90Pr / ATCC 201652</strain>
    </source>
</reference>
<dbReference type="RefSeq" id="XP_007706243.1">
    <property type="nucleotide sequence ID" value="XM_007708053.1"/>
</dbReference>
<feature type="region of interest" description="Disordered" evidence="1">
    <location>
        <begin position="152"/>
        <end position="205"/>
    </location>
</feature>
<protein>
    <submittedName>
        <fullName evidence="2">Uncharacterized protein</fullName>
    </submittedName>
</protein>
<name>M2SLM0_COCSN</name>
<dbReference type="RefSeq" id="XP_007696402.1">
    <property type="nucleotide sequence ID" value="XM_007698212.1"/>
</dbReference>
<dbReference type="KEGG" id="bsc:COCSADRAFT_278153"/>
<accession>M2SLM0</accession>
<keyword evidence="4" id="KW-1185">Reference proteome</keyword>
<dbReference type="Proteomes" id="UP000016934">
    <property type="component" value="Unassembled WGS sequence"/>
</dbReference>
<dbReference type="GeneID" id="19135756"/>
<reference evidence="2" key="2">
    <citation type="submission" date="2012-05" db="EMBL/GenBank/DDBJ databases">
        <title>Comparative genome structure, secondary metabolite and effector coding capacity across Cochliobolus pathogens.</title>
        <authorList>
            <consortium name="US DOE Joint Genome Institute (JGI-PGF)"/>
            <person name="Condon B.J."/>
            <person name="Leng Y."/>
            <person name="Wu D."/>
            <person name="Bushley K.E."/>
            <person name="Ohm R.A."/>
            <person name="Otillar R."/>
            <person name="Martin J."/>
            <person name="Schackwitz W."/>
            <person name="Grimwood J."/>
            <person name="MohdZainudin N."/>
            <person name="Xue C."/>
            <person name="Wang R."/>
            <person name="Dhillon B."/>
            <person name="Tu Z.J."/>
            <person name="Steffenson B.J."/>
            <person name="Salamov A."/>
            <person name="Sun H."/>
            <person name="Lowry S."/>
            <person name="LaButti K."/>
            <person name="Han J."/>
            <person name="Copeland A."/>
            <person name="Lindquist E."/>
            <person name="Lucas S."/>
            <person name="Barry K."/>
            <person name="Schmutz J."/>
            <person name="Baker S."/>
            <person name="Grigoriev I.V."/>
            <person name="Zhong S."/>
            <person name="Turgeon B.G."/>
        </authorList>
    </citation>
    <scope>NUCLEOTIDE SEQUENCE</scope>
    <source>
        <strain evidence="2">ND90Pr</strain>
    </source>
</reference>
<feature type="compositionally biased region" description="Acidic residues" evidence="1">
    <location>
        <begin position="168"/>
        <end position="185"/>
    </location>
</feature>
<dbReference type="EMBL" id="KB445780">
    <property type="protein sequence ID" value="EMD58056.1"/>
    <property type="molecule type" value="Genomic_DNA"/>
</dbReference>
<dbReference type="eggNOG" id="ENOG502TE3E">
    <property type="taxonomic scope" value="Eukaryota"/>
</dbReference>
<dbReference type="OrthoDB" id="3795508at2759"/>
<evidence type="ECO:0000313" key="2">
    <source>
        <dbReference type="EMBL" id="EMD58056.1"/>
    </source>
</evidence>
<evidence type="ECO:0000313" key="3">
    <source>
        <dbReference type="EMBL" id="EMD68919.1"/>
    </source>
</evidence>
<gene>
    <name evidence="2" type="ORF">COCSADRAFT_165959</name>
    <name evidence="3" type="ORF">COCSADRAFT_278153</name>
</gene>
<dbReference type="HOGENOM" id="CLU_1383938_0_0_1"/>